<evidence type="ECO:0000313" key="1">
    <source>
        <dbReference type="EMBL" id="EMO52868.1"/>
    </source>
</evidence>
<accession>M6VTH4</accession>
<name>M6VTH4_9LEPT</name>
<proteinExistence type="predicted"/>
<gene>
    <name evidence="1" type="ORF">LEP1GSC172_3010</name>
</gene>
<protein>
    <submittedName>
        <fullName evidence="1">Uncharacterized protein</fullName>
    </submittedName>
</protein>
<dbReference type="AlphaFoldDB" id="M6VTH4"/>
<organism evidence="1 2">
    <name type="scientific">Leptospira noguchii</name>
    <dbReference type="NCBI Taxonomy" id="28182"/>
    <lineage>
        <taxon>Bacteria</taxon>
        <taxon>Pseudomonadati</taxon>
        <taxon>Spirochaetota</taxon>
        <taxon>Spirochaetia</taxon>
        <taxon>Leptospirales</taxon>
        <taxon>Leptospiraceae</taxon>
        <taxon>Leptospira</taxon>
    </lineage>
</organism>
<evidence type="ECO:0000313" key="2">
    <source>
        <dbReference type="Proteomes" id="UP000012112"/>
    </source>
</evidence>
<reference evidence="1 2" key="1">
    <citation type="submission" date="2013-01" db="EMBL/GenBank/DDBJ databases">
        <authorList>
            <person name="Harkins D.M."/>
            <person name="Durkin A.S."/>
            <person name="Brinkac L.M."/>
            <person name="Haft D.H."/>
            <person name="Selengut J.D."/>
            <person name="Sanka R."/>
            <person name="DePew J."/>
            <person name="Purushe J."/>
            <person name="Matthias M.A."/>
            <person name="Vinetz J.M."/>
            <person name="Sutton G.G."/>
            <person name="Nierman W.C."/>
            <person name="Fouts D.E."/>
        </authorList>
    </citation>
    <scope>NUCLEOTIDE SEQUENCE [LARGE SCALE GENOMIC DNA]</scope>
    <source>
        <strain evidence="1 2">HAI1536</strain>
    </source>
</reference>
<dbReference type="Proteomes" id="UP000012112">
    <property type="component" value="Unassembled WGS sequence"/>
</dbReference>
<comment type="caution">
    <text evidence="1">The sequence shown here is derived from an EMBL/GenBank/DDBJ whole genome shotgun (WGS) entry which is preliminary data.</text>
</comment>
<sequence>MNHKKVFLKELEIKNRVIEKFYVQFNKIASIDRFYQR</sequence>
<dbReference type="EMBL" id="AKWD02000053">
    <property type="protein sequence ID" value="EMO52868.1"/>
    <property type="molecule type" value="Genomic_DNA"/>
</dbReference>